<dbReference type="PANTHER" id="PTHR10039">
    <property type="entry name" value="AMELOGENIN"/>
    <property type="match status" value="1"/>
</dbReference>
<keyword evidence="5" id="KW-1185">Reference proteome</keyword>
<sequence>MTPVSNSFTSQSDIGGLWAEAITRYNATPGLKIQIPLHPWTSQSMAEFQDEQLKKFEKWRGSQDSKIVPAIGASIAPVFAPAPIITHALFFDVVEAFFLRLELLENRIPEGLSFAEKLVQVFGKILKLCAIAQAAANKGKFKGFLKELANSGHSDVSGPYAEVQTAMNRLDSAALMAILGTSVESNHVLKRVETSLHQMDSTVSAGLSKLDTQVTFMSSGFEKVEREVRSLRRAVQQDKMDDPFSTNKKGDTRTTDAGSRISNSLEHMRSLLEISDSEAWVKQTYAQFKHEYIEDTCKWITKDNVFEDWLSEDESQENVVILTGGQNTGKSMISLFIFDYLQRRIHSRPAMFASVAYFRFSDTNEEAMRILQDSRKERHSNASKCWRSILEYYKPLDGAAVDDSSPFLFLVLDGVDTLKSKEESPYGNQDESQDEGMVKREDKNKCESEDDDSRVKKGDTSKDKGDNEEENESNDKSVLKLQFINCLKRIRHGKYRIKVVLTANTAEKIFPSTVPPTPTIRMEGNINADIRTFAKFLARTSTRLSWLSPKKMDELVDSVCGNANRLVIPEDSDKTDIPELTDDFNENPVEQINAVAGYLLGARPWTAKASHSIALVIRYQALDASIKEAKVGLKSLKDTPEEVTIQFHLCAWIGQSYCRKADELLTPDLYRSSDKPLVKDGDIKDFQDFL</sequence>
<protein>
    <recommendedName>
        <fullName evidence="3">Nephrocystin 3-like N-terminal domain-containing protein</fullName>
    </recommendedName>
</protein>
<dbReference type="AlphaFoldDB" id="A0AA39WH64"/>
<feature type="region of interest" description="Disordered" evidence="2">
    <location>
        <begin position="420"/>
        <end position="474"/>
    </location>
</feature>
<evidence type="ECO:0000313" key="4">
    <source>
        <dbReference type="EMBL" id="KAK0615270.1"/>
    </source>
</evidence>
<proteinExistence type="predicted"/>
<feature type="compositionally biased region" description="Basic and acidic residues" evidence="2">
    <location>
        <begin position="235"/>
        <end position="254"/>
    </location>
</feature>
<name>A0AA39WH64_9PEZI</name>
<accession>A0AA39WH64</accession>
<feature type="compositionally biased region" description="Basic and acidic residues" evidence="2">
    <location>
        <begin position="436"/>
        <end position="465"/>
    </location>
</feature>
<dbReference type="Proteomes" id="UP001174934">
    <property type="component" value="Unassembled WGS sequence"/>
</dbReference>
<evidence type="ECO:0000256" key="1">
    <source>
        <dbReference type="ARBA" id="ARBA00022737"/>
    </source>
</evidence>
<gene>
    <name evidence="4" type="ORF">B0T17DRAFT_657473</name>
</gene>
<reference evidence="4" key="1">
    <citation type="submission" date="2023-06" db="EMBL/GenBank/DDBJ databases">
        <title>Genome-scale phylogeny and comparative genomics of the fungal order Sordariales.</title>
        <authorList>
            <consortium name="Lawrence Berkeley National Laboratory"/>
            <person name="Hensen N."/>
            <person name="Bonometti L."/>
            <person name="Westerberg I."/>
            <person name="Brannstrom I.O."/>
            <person name="Guillou S."/>
            <person name="Cros-Aarteil S."/>
            <person name="Calhoun S."/>
            <person name="Haridas S."/>
            <person name="Kuo A."/>
            <person name="Mondo S."/>
            <person name="Pangilinan J."/>
            <person name="Riley R."/>
            <person name="LaButti K."/>
            <person name="Andreopoulos B."/>
            <person name="Lipzen A."/>
            <person name="Chen C."/>
            <person name="Yanf M."/>
            <person name="Daum C."/>
            <person name="Ng V."/>
            <person name="Clum A."/>
            <person name="Steindorff A."/>
            <person name="Ohm R."/>
            <person name="Martin F."/>
            <person name="Silar P."/>
            <person name="Natvig D."/>
            <person name="Lalanne C."/>
            <person name="Gautier V."/>
            <person name="Ament-velasquez S.L."/>
            <person name="Kruys A."/>
            <person name="Hutchinson M.I."/>
            <person name="Powell A.J."/>
            <person name="Barry K."/>
            <person name="Miller A.N."/>
            <person name="Grigoriev I.V."/>
            <person name="Debuchy R."/>
            <person name="Gladieux P."/>
            <person name="Thoren M.H."/>
            <person name="Johannesson H."/>
        </authorList>
    </citation>
    <scope>NUCLEOTIDE SEQUENCE</scope>
    <source>
        <strain evidence="4">SMH3391-2</strain>
    </source>
</reference>
<evidence type="ECO:0000259" key="3">
    <source>
        <dbReference type="Pfam" id="PF24883"/>
    </source>
</evidence>
<comment type="caution">
    <text evidence="4">The sequence shown here is derived from an EMBL/GenBank/DDBJ whole genome shotgun (WGS) entry which is preliminary data.</text>
</comment>
<dbReference type="EMBL" id="JAULSR010000007">
    <property type="protein sequence ID" value="KAK0615270.1"/>
    <property type="molecule type" value="Genomic_DNA"/>
</dbReference>
<dbReference type="InterPro" id="IPR027417">
    <property type="entry name" value="P-loop_NTPase"/>
</dbReference>
<dbReference type="PANTHER" id="PTHR10039:SF14">
    <property type="entry name" value="NACHT DOMAIN-CONTAINING PROTEIN"/>
    <property type="match status" value="1"/>
</dbReference>
<evidence type="ECO:0000313" key="5">
    <source>
        <dbReference type="Proteomes" id="UP001174934"/>
    </source>
</evidence>
<feature type="domain" description="Nephrocystin 3-like N-terminal" evidence="3">
    <location>
        <begin position="295"/>
        <end position="366"/>
    </location>
</feature>
<dbReference type="Pfam" id="PF24883">
    <property type="entry name" value="NPHP3_N"/>
    <property type="match status" value="1"/>
</dbReference>
<evidence type="ECO:0000256" key="2">
    <source>
        <dbReference type="SAM" id="MobiDB-lite"/>
    </source>
</evidence>
<organism evidence="4 5">
    <name type="scientific">Bombardia bombarda</name>
    <dbReference type="NCBI Taxonomy" id="252184"/>
    <lineage>
        <taxon>Eukaryota</taxon>
        <taxon>Fungi</taxon>
        <taxon>Dikarya</taxon>
        <taxon>Ascomycota</taxon>
        <taxon>Pezizomycotina</taxon>
        <taxon>Sordariomycetes</taxon>
        <taxon>Sordariomycetidae</taxon>
        <taxon>Sordariales</taxon>
        <taxon>Lasiosphaeriaceae</taxon>
        <taxon>Bombardia</taxon>
    </lineage>
</organism>
<feature type="region of interest" description="Disordered" evidence="2">
    <location>
        <begin position="235"/>
        <end position="258"/>
    </location>
</feature>
<dbReference type="Gene3D" id="3.40.50.300">
    <property type="entry name" value="P-loop containing nucleotide triphosphate hydrolases"/>
    <property type="match status" value="1"/>
</dbReference>
<dbReference type="InterPro" id="IPR056884">
    <property type="entry name" value="NPHP3-like_N"/>
</dbReference>
<keyword evidence="1" id="KW-0677">Repeat</keyword>